<dbReference type="EC" id="2.7.7.108" evidence="5"/>
<comment type="catalytic activity">
    <reaction evidence="7">
        <text>L-tyrosyl-[protein] + ATP = O-(5'-adenylyl)-L-tyrosyl-[protein] + diphosphate</text>
        <dbReference type="Rhea" id="RHEA:54288"/>
        <dbReference type="Rhea" id="RHEA-COMP:10136"/>
        <dbReference type="Rhea" id="RHEA-COMP:13846"/>
        <dbReference type="ChEBI" id="CHEBI:30616"/>
        <dbReference type="ChEBI" id="CHEBI:33019"/>
        <dbReference type="ChEBI" id="CHEBI:46858"/>
        <dbReference type="ChEBI" id="CHEBI:83624"/>
        <dbReference type="EC" id="2.7.7.108"/>
    </reaction>
</comment>
<reference evidence="9 10" key="1">
    <citation type="submission" date="2024-06" db="EMBL/GenBank/DDBJ databases">
        <title>Genomic Encyclopedia of Type Strains, Phase IV (KMG-IV): sequencing the most valuable type-strain genomes for metagenomic binning, comparative biology and taxonomic classification.</title>
        <authorList>
            <person name="Goeker M."/>
        </authorList>
    </citation>
    <scope>NUCLEOTIDE SEQUENCE [LARGE SCALE GENOMIC DNA]</scope>
    <source>
        <strain evidence="9 10">DSM 15349</strain>
    </source>
</reference>
<dbReference type="PROSITE" id="PS51459">
    <property type="entry name" value="FIDO"/>
    <property type="match status" value="1"/>
</dbReference>
<evidence type="ECO:0000259" key="8">
    <source>
        <dbReference type="PROSITE" id="PS51459"/>
    </source>
</evidence>
<proteinExistence type="predicted"/>
<comment type="catalytic activity">
    <reaction evidence="6">
        <text>L-threonyl-[protein] + ATP = 3-O-(5'-adenylyl)-L-threonyl-[protein] + diphosphate</text>
        <dbReference type="Rhea" id="RHEA:54292"/>
        <dbReference type="Rhea" id="RHEA-COMP:11060"/>
        <dbReference type="Rhea" id="RHEA-COMP:13847"/>
        <dbReference type="ChEBI" id="CHEBI:30013"/>
        <dbReference type="ChEBI" id="CHEBI:30616"/>
        <dbReference type="ChEBI" id="CHEBI:33019"/>
        <dbReference type="ChEBI" id="CHEBI:138113"/>
        <dbReference type="EC" id="2.7.7.108"/>
    </reaction>
</comment>
<dbReference type="EMBL" id="JBEPMK010000001">
    <property type="protein sequence ID" value="MET3643805.1"/>
    <property type="molecule type" value="Genomic_DNA"/>
</dbReference>
<keyword evidence="4" id="KW-0067">ATP-binding</keyword>
<dbReference type="SUPFAM" id="SSF140931">
    <property type="entry name" value="Fic-like"/>
    <property type="match status" value="1"/>
</dbReference>
<keyword evidence="2" id="KW-0548">Nucleotidyltransferase</keyword>
<dbReference type="RefSeq" id="WP_253363141.1">
    <property type="nucleotide sequence ID" value="NZ_JALJXU010000001.1"/>
</dbReference>
<evidence type="ECO:0000313" key="9">
    <source>
        <dbReference type="EMBL" id="MET3643805.1"/>
    </source>
</evidence>
<name>A0ABV2JKA7_9STRE</name>
<evidence type="ECO:0000256" key="3">
    <source>
        <dbReference type="ARBA" id="ARBA00022741"/>
    </source>
</evidence>
<dbReference type="InterPro" id="IPR003812">
    <property type="entry name" value="Fido"/>
</dbReference>
<dbReference type="Proteomes" id="UP001549055">
    <property type="component" value="Unassembled WGS sequence"/>
</dbReference>
<evidence type="ECO:0000256" key="6">
    <source>
        <dbReference type="ARBA" id="ARBA00047939"/>
    </source>
</evidence>
<keyword evidence="10" id="KW-1185">Reference proteome</keyword>
<organism evidence="9 10">
    <name type="scientific">Streptococcus gallinaceus</name>
    <dbReference type="NCBI Taxonomy" id="165758"/>
    <lineage>
        <taxon>Bacteria</taxon>
        <taxon>Bacillati</taxon>
        <taxon>Bacillota</taxon>
        <taxon>Bacilli</taxon>
        <taxon>Lactobacillales</taxon>
        <taxon>Streptococcaceae</taxon>
        <taxon>Streptococcus</taxon>
    </lineage>
</organism>
<gene>
    <name evidence="9" type="ORF">ABID27_000422</name>
</gene>
<dbReference type="PANTHER" id="PTHR39560">
    <property type="entry name" value="PROTEIN ADENYLYLTRANSFERASE FIC-RELATED"/>
    <property type="match status" value="1"/>
</dbReference>
<evidence type="ECO:0000256" key="4">
    <source>
        <dbReference type="ARBA" id="ARBA00022840"/>
    </source>
</evidence>
<dbReference type="InterPro" id="IPR036597">
    <property type="entry name" value="Fido-like_dom_sf"/>
</dbReference>
<feature type="domain" description="Fido" evidence="8">
    <location>
        <begin position="92"/>
        <end position="240"/>
    </location>
</feature>
<evidence type="ECO:0000256" key="5">
    <source>
        <dbReference type="ARBA" id="ARBA00034531"/>
    </source>
</evidence>
<evidence type="ECO:0000256" key="7">
    <source>
        <dbReference type="ARBA" id="ARBA00048696"/>
    </source>
</evidence>
<evidence type="ECO:0000313" key="10">
    <source>
        <dbReference type="Proteomes" id="UP001549055"/>
    </source>
</evidence>
<dbReference type="Pfam" id="PF02661">
    <property type="entry name" value="Fic"/>
    <property type="match status" value="1"/>
</dbReference>
<protein>
    <recommendedName>
        <fullName evidence="5">protein adenylyltransferase</fullName>
        <ecNumber evidence="5">2.7.7.108</ecNumber>
    </recommendedName>
</protein>
<keyword evidence="3" id="KW-0547">Nucleotide-binding</keyword>
<sequence>MESTYEIDNPSLSYQTKVDYWATGFGLQKVDNLEPSPYMLELAKEQIEGKIEYQQIYEQITKYHDEIDDSTKEADIVALRIVELLSSHAFKFAPSTLKMIHEELFQGILNPDYPIGEYRHNNITKKEAILEGDTVIYDDYRTIEASLNYDFDQEKKFNYQGKSYEEIVQHLKEFMSGIWQIHPFREGNTRTVTVFMIKYLRYMGFEVDNTPFQQHARYFRDSLVLDNAKKLKQHPEYLKKFFDNLLLEGRNELSLVKMYQEVLPKQEK</sequence>
<accession>A0ABV2JKA7</accession>
<comment type="caution">
    <text evidence="9">The sequence shown here is derived from an EMBL/GenBank/DDBJ whole genome shotgun (WGS) entry which is preliminary data.</text>
</comment>
<evidence type="ECO:0000256" key="2">
    <source>
        <dbReference type="ARBA" id="ARBA00022695"/>
    </source>
</evidence>
<dbReference type="Gene3D" id="1.10.3290.10">
    <property type="entry name" value="Fido-like domain"/>
    <property type="match status" value="1"/>
</dbReference>
<dbReference type="PANTHER" id="PTHR39560:SF1">
    <property type="entry name" value="PROTEIN ADENYLYLTRANSFERASE FIC-RELATED"/>
    <property type="match status" value="1"/>
</dbReference>
<evidence type="ECO:0000256" key="1">
    <source>
        <dbReference type="ARBA" id="ARBA00022679"/>
    </source>
</evidence>
<keyword evidence="1" id="KW-0808">Transferase</keyword>